<dbReference type="EMBL" id="CAADFS010000020">
    <property type="protein sequence ID" value="VFK44320.1"/>
    <property type="molecule type" value="Genomic_DNA"/>
</dbReference>
<protein>
    <submittedName>
        <fullName evidence="1">Uncharacterized protein</fullName>
    </submittedName>
</protein>
<name>A0A450YRZ0_9GAMM</name>
<gene>
    <name evidence="1" type="ORF">BECKTC1821D_GA0114238_102023</name>
</gene>
<organism evidence="1">
    <name type="scientific">Candidatus Kentrum sp. TC</name>
    <dbReference type="NCBI Taxonomy" id="2126339"/>
    <lineage>
        <taxon>Bacteria</taxon>
        <taxon>Pseudomonadati</taxon>
        <taxon>Pseudomonadota</taxon>
        <taxon>Gammaproteobacteria</taxon>
        <taxon>Candidatus Kentrum</taxon>
    </lineage>
</organism>
<proteinExistence type="predicted"/>
<sequence length="103" mass="12402">MIIKERLMPLVRPRRVGVRQDKTTFIIRDDETTMIIRGKYYDSKVRLIKKLLNSSYRSFTTPNDKRSQSQMKQLFAPRQIRRDFSIRAKFSQNLYFSKPQTII</sequence>
<evidence type="ECO:0000313" key="1">
    <source>
        <dbReference type="EMBL" id="VFK44320.1"/>
    </source>
</evidence>
<accession>A0A450YRZ0</accession>
<dbReference type="AlphaFoldDB" id="A0A450YRZ0"/>
<reference evidence="1" key="1">
    <citation type="submission" date="2019-02" db="EMBL/GenBank/DDBJ databases">
        <authorList>
            <person name="Gruber-Vodicka R. H."/>
            <person name="Seah K. B. B."/>
        </authorList>
    </citation>
    <scope>NUCLEOTIDE SEQUENCE</scope>
    <source>
        <strain evidence="1">BECK_BZ123</strain>
    </source>
</reference>